<dbReference type="SUPFAM" id="SSF54427">
    <property type="entry name" value="NTF2-like"/>
    <property type="match status" value="1"/>
</dbReference>
<organism evidence="2 3">
    <name type="scientific">Blastococcus aggregatus</name>
    <dbReference type="NCBI Taxonomy" id="38502"/>
    <lineage>
        <taxon>Bacteria</taxon>
        <taxon>Bacillati</taxon>
        <taxon>Actinomycetota</taxon>
        <taxon>Actinomycetes</taxon>
        <taxon>Geodermatophilales</taxon>
        <taxon>Geodermatophilaceae</taxon>
        <taxon>Blastococcus</taxon>
    </lineage>
</organism>
<feature type="domain" description="SnoaL-like" evidence="1">
    <location>
        <begin position="9"/>
        <end position="109"/>
    </location>
</feature>
<dbReference type="InterPro" id="IPR032710">
    <property type="entry name" value="NTF2-like_dom_sf"/>
</dbReference>
<dbReference type="AlphaFoldDB" id="A0A285VI62"/>
<reference evidence="3" key="1">
    <citation type="submission" date="2017-08" db="EMBL/GenBank/DDBJ databases">
        <authorList>
            <person name="Varghese N."/>
            <person name="Submissions S."/>
        </authorList>
    </citation>
    <scope>NUCLEOTIDE SEQUENCE [LARGE SCALE GENOMIC DNA]</scope>
    <source>
        <strain evidence="3">DSM 4725</strain>
    </source>
</reference>
<evidence type="ECO:0000259" key="1">
    <source>
        <dbReference type="Pfam" id="PF12680"/>
    </source>
</evidence>
<dbReference type="Pfam" id="PF12680">
    <property type="entry name" value="SnoaL_2"/>
    <property type="match status" value="1"/>
</dbReference>
<dbReference type="EMBL" id="OBQI01000008">
    <property type="protein sequence ID" value="SOC53268.1"/>
    <property type="molecule type" value="Genomic_DNA"/>
</dbReference>
<dbReference type="Proteomes" id="UP000219435">
    <property type="component" value="Unassembled WGS sequence"/>
</dbReference>
<sequence length="122" mass="12970">MTATPAHADRYLAAWNETDPDARRAAVDEVFSAEVRYTDPLADVRGAEALAATIGAVQAQFPGFVFRLLGPVDAHHDQLRFTWELGPEGVEAPIVGSDVALLDADGRISAVLGFLDRVPAAA</sequence>
<dbReference type="OrthoDB" id="9808719at2"/>
<gene>
    <name evidence="2" type="ORF">SAMN05660748_4368</name>
</gene>
<evidence type="ECO:0000313" key="3">
    <source>
        <dbReference type="Proteomes" id="UP000219435"/>
    </source>
</evidence>
<accession>A0A285VI62</accession>
<proteinExistence type="predicted"/>
<keyword evidence="3" id="KW-1185">Reference proteome</keyword>
<dbReference type="Gene3D" id="3.10.450.50">
    <property type="match status" value="1"/>
</dbReference>
<dbReference type="InterPro" id="IPR037401">
    <property type="entry name" value="SnoaL-like"/>
</dbReference>
<protein>
    <submittedName>
        <fullName evidence="2">SnoaL-like domain-containing protein</fullName>
    </submittedName>
</protein>
<name>A0A285VI62_9ACTN</name>
<dbReference type="RefSeq" id="WP_097197098.1">
    <property type="nucleotide sequence ID" value="NZ_OBQI01000008.1"/>
</dbReference>
<evidence type="ECO:0000313" key="2">
    <source>
        <dbReference type="EMBL" id="SOC53268.1"/>
    </source>
</evidence>